<reference evidence="2 3" key="1">
    <citation type="submission" date="2020-01" db="EMBL/GenBank/DDBJ databases">
        <authorList>
            <consortium name="DOE Joint Genome Institute"/>
            <person name="Haridas S."/>
            <person name="Albert R."/>
            <person name="Binder M."/>
            <person name="Bloem J."/>
            <person name="Labutti K."/>
            <person name="Salamov A."/>
            <person name="Andreopoulos B."/>
            <person name="Baker S.E."/>
            <person name="Barry K."/>
            <person name="Bills G."/>
            <person name="Bluhm B.H."/>
            <person name="Cannon C."/>
            <person name="Castanera R."/>
            <person name="Culley D.E."/>
            <person name="Daum C."/>
            <person name="Ezra D."/>
            <person name="Gonzalez J.B."/>
            <person name="Henrissat B."/>
            <person name="Kuo A."/>
            <person name="Liang C."/>
            <person name="Lipzen A."/>
            <person name="Lutzoni F."/>
            <person name="Magnuson J."/>
            <person name="Mondo S."/>
            <person name="Nolan M."/>
            <person name="Ohm R."/>
            <person name="Pangilinan J."/>
            <person name="Park H.-J.H."/>
            <person name="Ramirez L."/>
            <person name="Alfaro M."/>
            <person name="Sun H."/>
            <person name="Tritt A."/>
            <person name="Yoshinaga Y."/>
            <person name="Zwiers L.-H.L."/>
            <person name="Turgeon B.G."/>
            <person name="Goodwin S.B."/>
            <person name="Spatafora J.W."/>
            <person name="Crous P.W."/>
            <person name="Grigoriev I.V."/>
        </authorList>
    </citation>
    <scope>NUCLEOTIDE SEQUENCE [LARGE SCALE GENOMIC DNA]</scope>
    <source>
        <strain evidence="2 3">CBS 611.86</strain>
    </source>
</reference>
<evidence type="ECO:0000313" key="3">
    <source>
        <dbReference type="Proteomes" id="UP000481861"/>
    </source>
</evidence>
<dbReference type="EMBL" id="JAADJZ010000017">
    <property type="protein sequence ID" value="KAF2869085.1"/>
    <property type="molecule type" value="Genomic_DNA"/>
</dbReference>
<organism evidence="2 3">
    <name type="scientific">Massariosphaeria phaeospora</name>
    <dbReference type="NCBI Taxonomy" id="100035"/>
    <lineage>
        <taxon>Eukaryota</taxon>
        <taxon>Fungi</taxon>
        <taxon>Dikarya</taxon>
        <taxon>Ascomycota</taxon>
        <taxon>Pezizomycotina</taxon>
        <taxon>Dothideomycetes</taxon>
        <taxon>Pleosporomycetidae</taxon>
        <taxon>Pleosporales</taxon>
        <taxon>Pleosporales incertae sedis</taxon>
        <taxon>Massariosphaeria</taxon>
    </lineage>
</organism>
<dbReference type="Proteomes" id="UP000481861">
    <property type="component" value="Unassembled WGS sequence"/>
</dbReference>
<dbReference type="AlphaFoldDB" id="A0A7C8MK51"/>
<accession>A0A7C8MK51</accession>
<name>A0A7C8MK51_9PLEO</name>
<evidence type="ECO:0000313" key="2">
    <source>
        <dbReference type="EMBL" id="KAF2869085.1"/>
    </source>
</evidence>
<keyword evidence="3" id="KW-1185">Reference proteome</keyword>
<comment type="caution">
    <text evidence="2">The sequence shown here is derived from an EMBL/GenBank/DDBJ whole genome shotgun (WGS) entry which is preliminary data.</text>
</comment>
<gene>
    <name evidence="2" type="ORF">BDV95DRAFT_112055</name>
</gene>
<evidence type="ECO:0000256" key="1">
    <source>
        <dbReference type="SAM" id="MobiDB-lite"/>
    </source>
</evidence>
<proteinExistence type="predicted"/>
<sequence>MPTSSSESETPDPPIMRRSRHKQAGSTLSVRHAHYFTHSHTTLRPPTITDYTHYYLNHLISSRFSPAPHTPPYFPPAKPISSHLISLPLTAPHPRRTPACLLLTPSAAFAKSCRAHRECRACLHACICAVCGVRGCVRANRLGGGVGGAVEWRVLLEGRISVLNNDASYCTDYIGDL</sequence>
<protein>
    <submittedName>
        <fullName evidence="2">Uncharacterized protein</fullName>
    </submittedName>
</protein>
<feature type="region of interest" description="Disordered" evidence="1">
    <location>
        <begin position="1"/>
        <end position="27"/>
    </location>
</feature>